<feature type="chain" id="PRO_5032683581" evidence="1">
    <location>
        <begin position="24"/>
        <end position="274"/>
    </location>
</feature>
<evidence type="ECO:0000313" key="3">
    <source>
        <dbReference type="EMBL" id="MQA23067.1"/>
    </source>
</evidence>
<keyword evidence="1" id="KW-0732">Signal</keyword>
<sequence>MNILFSIRLVAWVFIAAAVPATAWCASFDEDFAVVFIDAKTEAKFGAIPLDRGTLADGINAIANAGAKAIVVKFFLDQPKDEKTDMRLARALSRVPTVLQARLADRENSSNPLDARFSISGQFNVAATGARGWIPLPLFAKQAADVGFVDFNSALVPTVEQYQSRIVKSLVLCAIEMAAGRKAILSAERQIQIGSHIIKVDDKNQASAISIHPQSIRSVSFMSALDGSARAEMKNKVVILAYDGPHIDTLTVGTESIGTHRYFVSILKSIYDAK</sequence>
<evidence type="ECO:0000259" key="2">
    <source>
        <dbReference type="Pfam" id="PF05226"/>
    </source>
</evidence>
<keyword evidence="4" id="KW-1185">Reference proteome</keyword>
<dbReference type="AlphaFoldDB" id="A0A843SQB9"/>
<dbReference type="RefSeq" id="WP_152808722.1">
    <property type="nucleotide sequence ID" value="NZ_WHUF01000008.1"/>
</dbReference>
<dbReference type="InterPro" id="IPR007890">
    <property type="entry name" value="CHASE2"/>
</dbReference>
<evidence type="ECO:0000256" key="1">
    <source>
        <dbReference type="SAM" id="SignalP"/>
    </source>
</evidence>
<comment type="caution">
    <text evidence="3">The sequence shown here is derived from an EMBL/GenBank/DDBJ whole genome shotgun (WGS) entry which is preliminary data.</text>
</comment>
<gene>
    <name evidence="3" type="ORF">GEV01_26455</name>
</gene>
<dbReference type="Proteomes" id="UP000444318">
    <property type="component" value="Unassembled WGS sequence"/>
</dbReference>
<evidence type="ECO:0000313" key="4">
    <source>
        <dbReference type="Proteomes" id="UP000444318"/>
    </source>
</evidence>
<name>A0A843SQB9_9BURK</name>
<feature type="signal peptide" evidence="1">
    <location>
        <begin position="1"/>
        <end position="23"/>
    </location>
</feature>
<accession>A0A843SQB9</accession>
<dbReference type="Pfam" id="PF05226">
    <property type="entry name" value="CHASE2"/>
    <property type="match status" value="1"/>
</dbReference>
<feature type="domain" description="CHASE2" evidence="2">
    <location>
        <begin position="30"/>
        <end position="246"/>
    </location>
</feature>
<organism evidence="3 4">
    <name type="scientific">Rugamonas rivuli</name>
    <dbReference type="NCBI Taxonomy" id="2743358"/>
    <lineage>
        <taxon>Bacteria</taxon>
        <taxon>Pseudomonadati</taxon>
        <taxon>Pseudomonadota</taxon>
        <taxon>Betaproteobacteria</taxon>
        <taxon>Burkholderiales</taxon>
        <taxon>Oxalobacteraceae</taxon>
        <taxon>Telluria group</taxon>
        <taxon>Rugamonas</taxon>
    </lineage>
</organism>
<protein>
    <submittedName>
        <fullName evidence="3">CHASE2 domain-containing protein</fullName>
    </submittedName>
</protein>
<dbReference type="EMBL" id="WHUF01000008">
    <property type="protein sequence ID" value="MQA23067.1"/>
    <property type="molecule type" value="Genomic_DNA"/>
</dbReference>
<proteinExistence type="predicted"/>
<reference evidence="3 4" key="1">
    <citation type="submission" date="2019-10" db="EMBL/GenBank/DDBJ databases">
        <title>Two novel species isolated from a subtropical stream in China.</title>
        <authorList>
            <person name="Lu H."/>
        </authorList>
    </citation>
    <scope>NUCLEOTIDE SEQUENCE [LARGE SCALE GENOMIC DNA]</scope>
    <source>
        <strain evidence="3 4">FT103W</strain>
    </source>
</reference>